<dbReference type="Proteomes" id="UP000192813">
    <property type="component" value="Unassembled WGS sequence"/>
</dbReference>
<keyword evidence="6" id="KW-0862">Zinc</keyword>
<evidence type="ECO:0000256" key="1">
    <source>
        <dbReference type="ARBA" id="ARBA00001947"/>
    </source>
</evidence>
<dbReference type="NCBIfam" id="TIGR01887">
    <property type="entry name" value="dipeptidaselike"/>
    <property type="match status" value="1"/>
</dbReference>
<dbReference type="Pfam" id="PF07687">
    <property type="entry name" value="M20_dimer"/>
    <property type="match status" value="1"/>
</dbReference>
<dbReference type="PANTHER" id="PTHR43808">
    <property type="entry name" value="ACETYLORNITHINE DEACETYLASE"/>
    <property type="match status" value="1"/>
</dbReference>
<keyword evidence="3" id="KW-0645">Protease</keyword>
<comment type="caution">
    <text evidence="10">The sequence shown here is derived from an EMBL/GenBank/DDBJ whole genome shotgun (WGS) entry which is preliminary data.</text>
</comment>
<organism evidence="10 11">
    <name type="scientific">Aerococcus viridans</name>
    <dbReference type="NCBI Taxonomy" id="1377"/>
    <lineage>
        <taxon>Bacteria</taxon>
        <taxon>Bacillati</taxon>
        <taxon>Bacillota</taxon>
        <taxon>Bacilli</taxon>
        <taxon>Lactobacillales</taxon>
        <taxon>Aerococcaceae</taxon>
        <taxon>Aerococcus</taxon>
    </lineage>
</organism>
<evidence type="ECO:0000313" key="11">
    <source>
        <dbReference type="Proteomes" id="UP000192813"/>
    </source>
</evidence>
<evidence type="ECO:0000256" key="7">
    <source>
        <dbReference type="ARBA" id="ARBA00022997"/>
    </source>
</evidence>
<dbReference type="GO" id="GO:0006508">
    <property type="term" value="P:proteolysis"/>
    <property type="evidence" value="ECO:0007669"/>
    <property type="project" value="UniProtKB-KW"/>
</dbReference>
<dbReference type="Gene3D" id="3.40.630.10">
    <property type="entry name" value="Zn peptidases"/>
    <property type="match status" value="1"/>
</dbReference>
<dbReference type="SUPFAM" id="SSF53187">
    <property type="entry name" value="Zn-dependent exopeptidases"/>
    <property type="match status" value="1"/>
</dbReference>
<reference evidence="11" key="1">
    <citation type="submission" date="2017-12" db="EMBL/GenBank/DDBJ databases">
        <title>FDA dAtabase for Regulatory Grade micrObial Sequences (FDA-ARGOS): Supporting development and validation of Infectious Disease Dx tests.</title>
        <authorList>
            <person name="Hoffmann M."/>
            <person name="Allard M."/>
            <person name="Evans P."/>
            <person name="Brown E."/>
            <person name="Tallon L."/>
            <person name="Sadzewicz L."/>
            <person name="Sengamalay N."/>
            <person name="Ott S."/>
            <person name="Godinez A."/>
            <person name="Nagaraj S."/>
            <person name="Vavikolanu K."/>
            <person name="Aluvathingal J."/>
            <person name="Nadendla S."/>
            <person name="Sichtig H."/>
        </authorList>
    </citation>
    <scope>NUCLEOTIDE SEQUENCE [LARGE SCALE GENOMIC DNA]</scope>
    <source>
        <strain evidence="11">FDAARGOS_249</strain>
    </source>
</reference>
<evidence type="ECO:0000259" key="9">
    <source>
        <dbReference type="Pfam" id="PF07687"/>
    </source>
</evidence>
<dbReference type="RefSeq" id="WP_083069169.1">
    <property type="nucleotide sequence ID" value="NZ_JALXKY010000001.1"/>
</dbReference>
<dbReference type="GO" id="GO:0008777">
    <property type="term" value="F:acetylornithine deacetylase activity"/>
    <property type="evidence" value="ECO:0007669"/>
    <property type="project" value="TreeGrafter"/>
</dbReference>
<dbReference type="InterPro" id="IPR050072">
    <property type="entry name" value="Peptidase_M20A"/>
</dbReference>
<protein>
    <submittedName>
        <fullName evidence="10">Peptidase M20</fullName>
    </submittedName>
</protein>
<evidence type="ECO:0000256" key="3">
    <source>
        <dbReference type="ARBA" id="ARBA00022670"/>
    </source>
</evidence>
<keyword evidence="8" id="KW-0482">Metalloprotease</keyword>
<dbReference type="SUPFAM" id="SSF55031">
    <property type="entry name" value="Bacterial exopeptidase dimerisation domain"/>
    <property type="match status" value="1"/>
</dbReference>
<proteinExistence type="inferred from homology"/>
<dbReference type="GO" id="GO:0008270">
    <property type="term" value="F:zinc ion binding"/>
    <property type="evidence" value="ECO:0007669"/>
    <property type="project" value="InterPro"/>
</dbReference>
<dbReference type="InterPro" id="IPR011650">
    <property type="entry name" value="Peptidase_M20_dimer"/>
</dbReference>
<dbReference type="EMBL" id="NBTM02000001">
    <property type="protein sequence ID" value="PNL91860.1"/>
    <property type="molecule type" value="Genomic_DNA"/>
</dbReference>
<evidence type="ECO:0000256" key="8">
    <source>
        <dbReference type="ARBA" id="ARBA00023049"/>
    </source>
</evidence>
<dbReference type="InterPro" id="IPR036264">
    <property type="entry name" value="Bact_exopeptidase_dim_dom"/>
</dbReference>
<dbReference type="GO" id="GO:0016805">
    <property type="term" value="F:dipeptidase activity"/>
    <property type="evidence" value="ECO:0007669"/>
    <property type="project" value="UniProtKB-KW"/>
</dbReference>
<dbReference type="GO" id="GO:0006526">
    <property type="term" value="P:L-arginine biosynthetic process"/>
    <property type="evidence" value="ECO:0007669"/>
    <property type="project" value="TreeGrafter"/>
</dbReference>
<dbReference type="Pfam" id="PF01546">
    <property type="entry name" value="Peptidase_M20"/>
    <property type="match status" value="1"/>
</dbReference>
<evidence type="ECO:0000256" key="4">
    <source>
        <dbReference type="ARBA" id="ARBA00022723"/>
    </source>
</evidence>
<evidence type="ECO:0000256" key="2">
    <source>
        <dbReference type="ARBA" id="ARBA00006247"/>
    </source>
</evidence>
<dbReference type="GO" id="GO:0008237">
    <property type="term" value="F:metallopeptidase activity"/>
    <property type="evidence" value="ECO:0007669"/>
    <property type="project" value="UniProtKB-KW"/>
</dbReference>
<gene>
    <name evidence="10" type="ORF">A6J77_006320</name>
</gene>
<dbReference type="InterPro" id="IPR010964">
    <property type="entry name" value="M20A_pepV-rel"/>
</dbReference>
<comment type="cofactor">
    <cofactor evidence="1">
        <name>Zn(2+)</name>
        <dbReference type="ChEBI" id="CHEBI:29105"/>
    </cofactor>
</comment>
<keyword evidence="7" id="KW-0224">Dipeptidase</keyword>
<comment type="similarity">
    <text evidence="2">Belongs to the peptidase M20A family.</text>
</comment>
<evidence type="ECO:0000313" key="10">
    <source>
        <dbReference type="EMBL" id="PNL91860.1"/>
    </source>
</evidence>
<sequence>MLDKIDFAQYIPQMIEDIQGLVRIPSIRDDEAATADAPYGPEVRKALDFMHNLAVRDDMKVGDVYPYTVHMESQNAGTNHRVDVASHIDVVPVGALSNWTKEPFGAEIIDGRMYGRGTSDMKRNAVLSYYAVKILQDYQIPLKNTIRIVIGSDEESDMTDIPQYVIKEGAPDFAITPDGQFPLQIGEKGATTWNFKGDLKLATIIKSVVGGAGSNVVPSEATFVIADTLNLSLEAYANKKQWPIAIKEENGQTILKVYGISAHASTPEAGDSAITRGFEIIASTYSDDLANKWTRLFRPYDGSGFGVARNHDIMGPLTLNQGVIEKTADGQIAFTIDVRYPTNITEPELTAAFTKEFADIPFVKSFDTAPILSDVNLPANQLLLNTFHKHFPDHAIEPIISGGVSYSKVMPTCVSFGMNFQHDAHVAHQADEYIEMDTLEDLLKLYTDAFIQLGQADQLG</sequence>
<keyword evidence="4" id="KW-0479">Metal-binding</keyword>
<dbReference type="PANTHER" id="PTHR43808:SF31">
    <property type="entry name" value="N-ACETYL-L-CITRULLINE DEACETYLASE"/>
    <property type="match status" value="1"/>
</dbReference>
<keyword evidence="5" id="KW-0378">Hydrolase</keyword>
<feature type="domain" description="Peptidase M20 dimerisation" evidence="9">
    <location>
        <begin position="255"/>
        <end position="358"/>
    </location>
</feature>
<name>A0A2J9PPD9_9LACT</name>
<accession>A0A2J9PPD9</accession>
<dbReference type="AlphaFoldDB" id="A0A2J9PPD9"/>
<dbReference type="InterPro" id="IPR002933">
    <property type="entry name" value="Peptidase_M20"/>
</dbReference>
<evidence type="ECO:0000256" key="6">
    <source>
        <dbReference type="ARBA" id="ARBA00022833"/>
    </source>
</evidence>
<evidence type="ECO:0000256" key="5">
    <source>
        <dbReference type="ARBA" id="ARBA00022801"/>
    </source>
</evidence>
<dbReference type="Gene3D" id="3.30.70.360">
    <property type="match status" value="2"/>
</dbReference>